<keyword evidence="9" id="KW-0732">Signal</keyword>
<sequence>MTAAMWGFLLFSTLGVSSEPLLPKSRRAPSSTGPEKLYLVLLSSAPGFFLFGLRPCIIRFLVADVQNHTLSDACILLSCANSTANPALYFFIGGLQRQRLREPLKLVLQRALGEETEDGEGGKVPLTGKVERVDL</sequence>
<keyword evidence="3" id="KW-0812">Transmembrane</keyword>
<comment type="subcellular location">
    <subcellularLocation>
        <location evidence="1">Cell membrane</location>
        <topology evidence="1">Multi-pass membrane protein</topology>
    </subcellularLocation>
</comment>
<name>A0A4U1FPX0_MONMO</name>
<keyword evidence="7" id="KW-0675">Receptor</keyword>
<dbReference type="GO" id="GO:0004930">
    <property type="term" value="F:G protein-coupled receptor activity"/>
    <property type="evidence" value="ECO:0007669"/>
    <property type="project" value="UniProtKB-KW"/>
</dbReference>
<evidence type="ECO:0000256" key="2">
    <source>
        <dbReference type="ARBA" id="ARBA00022475"/>
    </source>
</evidence>
<proteinExistence type="predicted"/>
<evidence type="ECO:0000256" key="9">
    <source>
        <dbReference type="SAM" id="SignalP"/>
    </source>
</evidence>
<reference evidence="11" key="1">
    <citation type="journal article" date="2019" name="IScience">
        <title>Narwhal Genome Reveals Long-Term Low Genetic Diversity despite Current Large Abundance Size.</title>
        <authorList>
            <person name="Westbury M.V."/>
            <person name="Petersen B."/>
            <person name="Garde E."/>
            <person name="Heide-Jorgensen M.P."/>
            <person name="Lorenzen E.D."/>
        </authorList>
    </citation>
    <scope>NUCLEOTIDE SEQUENCE [LARGE SCALE GENOMIC DNA]</scope>
</reference>
<keyword evidence="2" id="KW-1003">Cell membrane</keyword>
<keyword evidence="4" id="KW-1133">Transmembrane helix</keyword>
<organism evidence="10 11">
    <name type="scientific">Monodon monoceros</name>
    <name type="common">Narwhal</name>
    <name type="synonym">Ceratodon monodon</name>
    <dbReference type="NCBI Taxonomy" id="40151"/>
    <lineage>
        <taxon>Eukaryota</taxon>
        <taxon>Metazoa</taxon>
        <taxon>Chordata</taxon>
        <taxon>Craniata</taxon>
        <taxon>Vertebrata</taxon>
        <taxon>Euteleostomi</taxon>
        <taxon>Mammalia</taxon>
        <taxon>Eutheria</taxon>
        <taxon>Laurasiatheria</taxon>
        <taxon>Artiodactyla</taxon>
        <taxon>Whippomorpha</taxon>
        <taxon>Cetacea</taxon>
        <taxon>Odontoceti</taxon>
        <taxon>Monodontidae</taxon>
        <taxon>Monodon</taxon>
    </lineage>
</organism>
<dbReference type="PANTHER" id="PTHR11334">
    <property type="entry name" value="MAS-RELATED G-PROTEIN COUPLED RECEPTOR"/>
    <property type="match status" value="1"/>
</dbReference>
<gene>
    <name evidence="10" type="ORF">EI555_000384</name>
</gene>
<protein>
    <recommendedName>
        <fullName evidence="12">G-protein coupled receptors family 1 profile domain-containing protein</fullName>
    </recommendedName>
</protein>
<dbReference type="PANTHER" id="PTHR11334:SF29">
    <property type="entry name" value="MAS-RELATED G-PROTEIN COUPLED RECEPTOR MEMBER X2"/>
    <property type="match status" value="1"/>
</dbReference>
<dbReference type="GO" id="GO:0005886">
    <property type="term" value="C:plasma membrane"/>
    <property type="evidence" value="ECO:0007669"/>
    <property type="project" value="UniProtKB-SubCell"/>
</dbReference>
<dbReference type="AlphaFoldDB" id="A0A4U1FPX0"/>
<evidence type="ECO:0000256" key="7">
    <source>
        <dbReference type="ARBA" id="ARBA00023170"/>
    </source>
</evidence>
<comment type="caution">
    <text evidence="10">The sequence shown here is derived from an EMBL/GenBank/DDBJ whole genome shotgun (WGS) entry which is preliminary data.</text>
</comment>
<dbReference type="InterPro" id="IPR026234">
    <property type="entry name" value="MRGPCRFAMILY"/>
</dbReference>
<dbReference type="EMBL" id="RWIC01000035">
    <property type="protein sequence ID" value="TKC52265.1"/>
    <property type="molecule type" value="Genomic_DNA"/>
</dbReference>
<keyword evidence="6" id="KW-0472">Membrane</keyword>
<feature type="chain" id="PRO_5020500508" description="G-protein coupled receptors family 1 profile domain-containing protein" evidence="9">
    <location>
        <begin position="19"/>
        <end position="135"/>
    </location>
</feature>
<feature type="signal peptide" evidence="9">
    <location>
        <begin position="1"/>
        <end position="18"/>
    </location>
</feature>
<evidence type="ECO:0000256" key="1">
    <source>
        <dbReference type="ARBA" id="ARBA00004651"/>
    </source>
</evidence>
<accession>A0A4U1FPX0</accession>
<evidence type="ECO:0000256" key="3">
    <source>
        <dbReference type="ARBA" id="ARBA00022692"/>
    </source>
</evidence>
<evidence type="ECO:0000256" key="6">
    <source>
        <dbReference type="ARBA" id="ARBA00023136"/>
    </source>
</evidence>
<evidence type="ECO:0000256" key="4">
    <source>
        <dbReference type="ARBA" id="ARBA00022989"/>
    </source>
</evidence>
<evidence type="ECO:0008006" key="12">
    <source>
        <dbReference type="Google" id="ProtNLM"/>
    </source>
</evidence>
<keyword evidence="8" id="KW-0807">Transducer</keyword>
<evidence type="ECO:0000256" key="8">
    <source>
        <dbReference type="ARBA" id="ARBA00023224"/>
    </source>
</evidence>
<evidence type="ECO:0000256" key="5">
    <source>
        <dbReference type="ARBA" id="ARBA00023040"/>
    </source>
</evidence>
<keyword evidence="5" id="KW-0297">G-protein coupled receptor</keyword>
<evidence type="ECO:0000313" key="10">
    <source>
        <dbReference type="EMBL" id="TKC52265.1"/>
    </source>
</evidence>
<evidence type="ECO:0000313" key="11">
    <source>
        <dbReference type="Proteomes" id="UP000308365"/>
    </source>
</evidence>
<dbReference type="Proteomes" id="UP000308365">
    <property type="component" value="Unassembled WGS sequence"/>
</dbReference>